<dbReference type="Proteomes" id="UP000732399">
    <property type="component" value="Unassembled WGS sequence"/>
</dbReference>
<gene>
    <name evidence="4" type="ORF">HBH26_03615</name>
</gene>
<keyword evidence="4" id="KW-0808">Transferase</keyword>
<dbReference type="EMBL" id="JAAVJH010000002">
    <property type="protein sequence ID" value="NJR77704.1"/>
    <property type="molecule type" value="Genomic_DNA"/>
</dbReference>
<feature type="transmembrane region" description="Helical" evidence="2">
    <location>
        <begin position="200"/>
        <end position="218"/>
    </location>
</feature>
<feature type="transmembrane region" description="Helical" evidence="2">
    <location>
        <begin position="161"/>
        <end position="188"/>
    </location>
</feature>
<feature type="transmembrane region" description="Helical" evidence="2">
    <location>
        <begin position="12"/>
        <end position="32"/>
    </location>
</feature>
<comment type="caution">
    <text evidence="4">The sequence shown here is derived from an EMBL/GenBank/DDBJ whole genome shotgun (WGS) entry which is preliminary data.</text>
</comment>
<name>A0ABX1CI75_9SPHN</name>
<feature type="transmembrane region" description="Helical" evidence="2">
    <location>
        <begin position="86"/>
        <end position="104"/>
    </location>
</feature>
<evidence type="ECO:0000259" key="3">
    <source>
        <dbReference type="Pfam" id="PF01757"/>
    </source>
</evidence>
<evidence type="ECO:0000256" key="1">
    <source>
        <dbReference type="SAM" id="MobiDB-lite"/>
    </source>
</evidence>
<feature type="region of interest" description="Disordered" evidence="1">
    <location>
        <begin position="352"/>
        <end position="372"/>
    </location>
</feature>
<feature type="transmembrane region" description="Helical" evidence="2">
    <location>
        <begin position="52"/>
        <end position="74"/>
    </location>
</feature>
<organism evidence="4 5">
    <name type="scientific">Sphingomonas corticis</name>
    <dbReference type="NCBI Taxonomy" id="2722791"/>
    <lineage>
        <taxon>Bacteria</taxon>
        <taxon>Pseudomonadati</taxon>
        <taxon>Pseudomonadota</taxon>
        <taxon>Alphaproteobacteria</taxon>
        <taxon>Sphingomonadales</taxon>
        <taxon>Sphingomonadaceae</taxon>
        <taxon>Sphingomonas</taxon>
    </lineage>
</organism>
<keyword evidence="2" id="KW-0812">Transmembrane</keyword>
<evidence type="ECO:0000256" key="2">
    <source>
        <dbReference type="SAM" id="Phobius"/>
    </source>
</evidence>
<evidence type="ECO:0000313" key="4">
    <source>
        <dbReference type="EMBL" id="NJR77704.1"/>
    </source>
</evidence>
<feature type="transmembrane region" description="Helical" evidence="2">
    <location>
        <begin position="275"/>
        <end position="296"/>
    </location>
</feature>
<keyword evidence="5" id="KW-1185">Reference proteome</keyword>
<protein>
    <submittedName>
        <fullName evidence="4">Acyltransferase</fullName>
    </submittedName>
</protein>
<feature type="transmembrane region" description="Helical" evidence="2">
    <location>
        <begin position="238"/>
        <end position="263"/>
    </location>
</feature>
<proteinExistence type="predicted"/>
<dbReference type="Pfam" id="PF01757">
    <property type="entry name" value="Acyl_transf_3"/>
    <property type="match status" value="1"/>
</dbReference>
<feature type="domain" description="Acyltransferase 3" evidence="3">
    <location>
        <begin position="12"/>
        <end position="323"/>
    </location>
</feature>
<accession>A0ABX1CI75</accession>
<dbReference type="PANTHER" id="PTHR23028:SF131">
    <property type="entry name" value="BLR2367 PROTEIN"/>
    <property type="match status" value="1"/>
</dbReference>
<dbReference type="GO" id="GO:0016746">
    <property type="term" value="F:acyltransferase activity"/>
    <property type="evidence" value="ECO:0007669"/>
    <property type="project" value="UniProtKB-KW"/>
</dbReference>
<sequence>MTKAGSFNPHVHGARGLFAAMVFVFHVANSGLPTFSPVASGLPYQAAMSLQFGVELFFGISGFVIVGAIARAPSVRAFLWDRATRIYPVLWISLVAISIAALALDRWRPPPGEWILNFVAPPPFIHIGQINPAAWSLGYELTFYALVALAWWLRPRLPGTWLWIAGVLGAVLIVLFPRALLIPAGILIALGRGESRPWRALSAVPGCWLVLFLALWRWSDVASGSVQTASPVVLPSAIWLGVLPAMLVAGVCGGLALNGIAAGRGTIGRLLSTRVFQWLGSVSYSFYLWHPVAMATVKAVMEKMDVPAALGPWSQLAFGALSLPPTLVAAHVSQRWLEVGLTRWLRRHGPREDAGHAPVTARAADGAGNGPA</sequence>
<reference evidence="4 5" key="1">
    <citation type="submission" date="2020-03" db="EMBL/GenBank/DDBJ databases">
        <authorList>
            <person name="Wang L."/>
            <person name="He N."/>
            <person name="Li Y."/>
            <person name="Fang Y."/>
            <person name="Zhang F."/>
        </authorList>
    </citation>
    <scope>NUCLEOTIDE SEQUENCE [LARGE SCALE GENOMIC DNA]</scope>
    <source>
        <strain evidence="4 5">36D10-4-7</strain>
    </source>
</reference>
<dbReference type="InterPro" id="IPR050879">
    <property type="entry name" value="Acyltransferase_3"/>
</dbReference>
<keyword evidence="2" id="KW-0472">Membrane</keyword>
<dbReference type="PANTHER" id="PTHR23028">
    <property type="entry name" value="ACETYLTRANSFERASE"/>
    <property type="match status" value="1"/>
</dbReference>
<keyword evidence="2" id="KW-1133">Transmembrane helix</keyword>
<keyword evidence="4" id="KW-0012">Acyltransferase</keyword>
<dbReference type="RefSeq" id="WP_168133237.1">
    <property type="nucleotide sequence ID" value="NZ_JAAVJH010000002.1"/>
</dbReference>
<dbReference type="InterPro" id="IPR002656">
    <property type="entry name" value="Acyl_transf_3_dom"/>
</dbReference>
<evidence type="ECO:0000313" key="5">
    <source>
        <dbReference type="Proteomes" id="UP000732399"/>
    </source>
</evidence>